<organism evidence="2 3">
    <name type="scientific">Pendulispora rubella</name>
    <dbReference type="NCBI Taxonomy" id="2741070"/>
    <lineage>
        <taxon>Bacteria</taxon>
        <taxon>Pseudomonadati</taxon>
        <taxon>Myxococcota</taxon>
        <taxon>Myxococcia</taxon>
        <taxon>Myxococcales</taxon>
        <taxon>Sorangiineae</taxon>
        <taxon>Pendulisporaceae</taxon>
        <taxon>Pendulispora</taxon>
    </lineage>
</organism>
<evidence type="ECO:0000256" key="1">
    <source>
        <dbReference type="SAM" id="SignalP"/>
    </source>
</evidence>
<proteinExistence type="predicted"/>
<name>A0ABZ2L500_9BACT</name>
<feature type="signal peptide" evidence="1">
    <location>
        <begin position="1"/>
        <end position="35"/>
    </location>
</feature>
<dbReference type="Proteomes" id="UP001374803">
    <property type="component" value="Chromosome"/>
</dbReference>
<sequence>MFSRGHAWRDRSLVRALRWLAMVVVLTLAATPAPAASLRSADGIVLVASAVAAEVAPIRSARSVRGVRWPARPPVSRRPIGFRRPNDGWPAVVRGRIYLLDCAFLR</sequence>
<feature type="chain" id="PRO_5046724431" evidence="1">
    <location>
        <begin position="36"/>
        <end position="106"/>
    </location>
</feature>
<evidence type="ECO:0000313" key="3">
    <source>
        <dbReference type="Proteomes" id="UP001374803"/>
    </source>
</evidence>
<evidence type="ECO:0000313" key="2">
    <source>
        <dbReference type="EMBL" id="WXB06024.1"/>
    </source>
</evidence>
<keyword evidence="3" id="KW-1185">Reference proteome</keyword>
<accession>A0ABZ2L500</accession>
<keyword evidence="1" id="KW-0732">Signal</keyword>
<protein>
    <submittedName>
        <fullName evidence="2">Uncharacterized protein</fullName>
    </submittedName>
</protein>
<gene>
    <name evidence="2" type="ORF">LVJ94_01935</name>
</gene>
<dbReference type="EMBL" id="CP089983">
    <property type="protein sequence ID" value="WXB06024.1"/>
    <property type="molecule type" value="Genomic_DNA"/>
</dbReference>
<reference evidence="2" key="1">
    <citation type="submission" date="2021-12" db="EMBL/GenBank/DDBJ databases">
        <title>Discovery of the Pendulisporaceae a myxobacterial family with distinct sporulation behavior and unique specialized metabolism.</title>
        <authorList>
            <person name="Garcia R."/>
            <person name="Popoff A."/>
            <person name="Bader C.D."/>
            <person name="Loehr J."/>
            <person name="Walesch S."/>
            <person name="Walt C."/>
            <person name="Boldt J."/>
            <person name="Bunk B."/>
            <person name="Haeckl F.J.F.P.J."/>
            <person name="Gunesch A.P."/>
            <person name="Birkelbach J."/>
            <person name="Nuebel U."/>
            <person name="Pietschmann T."/>
            <person name="Bach T."/>
            <person name="Mueller R."/>
        </authorList>
    </citation>
    <scope>NUCLEOTIDE SEQUENCE</scope>
    <source>
        <strain evidence="2">MSr11367</strain>
    </source>
</reference>
<dbReference type="RefSeq" id="WP_394835674.1">
    <property type="nucleotide sequence ID" value="NZ_CP089929.1"/>
</dbReference>